<dbReference type="OrthoDB" id="9757917at2"/>
<dbReference type="InterPro" id="IPR027417">
    <property type="entry name" value="P-loop_NTPase"/>
</dbReference>
<comment type="caution">
    <text evidence="8">The sequence shown here is derived from an EMBL/GenBank/DDBJ whole genome shotgun (WGS) entry which is preliminary data.</text>
</comment>
<comment type="similarity">
    <text evidence="1">Belongs to the DNA2/NAM7 helicase family.</text>
</comment>
<dbReference type="GO" id="GO:0005524">
    <property type="term" value="F:ATP binding"/>
    <property type="evidence" value="ECO:0007669"/>
    <property type="project" value="UniProtKB-KW"/>
</dbReference>
<evidence type="ECO:0000256" key="2">
    <source>
        <dbReference type="ARBA" id="ARBA00022741"/>
    </source>
</evidence>
<evidence type="ECO:0000256" key="5">
    <source>
        <dbReference type="ARBA" id="ARBA00022840"/>
    </source>
</evidence>
<accession>A0A4R5MPZ4</accession>
<dbReference type="CDD" id="cd18808">
    <property type="entry name" value="SF1_C_Upf1"/>
    <property type="match status" value="1"/>
</dbReference>
<dbReference type="SMART" id="SM00487">
    <property type="entry name" value="DEXDc"/>
    <property type="match status" value="1"/>
</dbReference>
<sequence length="635" mass="71121">MDYFKKQLELLQIEKEEDLKLYQKSVASSSVSERRANGWSWYPISIKGTEIGRGDYLTIDIERPSHQDISHQLRNGSSVVLFSNHDVKTDRIEGVIAYISGNKLKLSLKVDELPDWTRDGKLGIDLLFDNNSYDEMQNALKRASALIKNENDERLIKILTGEKSPSFNTQLPEISVPALNESQQNALNKICSANEIAIVHGPPGTGKTTTLVQAIKVLITQNHKQILVVAPSNTAVDLLSEKLHNEGLNVLRVGNPARVSEQLLALTLDSKMALHSQTKGIKTLKKQANEYKNMAHKYKRNFGKAERDQRKALFDEAHKIMAEVGKTEDYIISDIISKAQIITATLVGSNHYTVKNLTFETIVIDEAGQALEPACWIPILKAKKIILAGDHFQLSPTLKSTEAAKKGLSTTLLEKCVHLHPEAVILLEEQYRMNTSIMGFSAQKFYKNALKAHHSVANRLLFEKDHPLIFLDTAGCGFEEKLEGTSSTNPEEASFLCKHLSILVDELNLNYSAENFPSIAIISPYKQQVNLLKDYLLAMPNVQQHVTKIVANTIDSFQGQERDVVYISMTRSNNEGAIGFLSDVRRMNVAMTRARKKLVIVGDSATLSQFPFYADFIAYAEKLNAYQSAWDFMDV</sequence>
<dbReference type="SUPFAM" id="SSF52540">
    <property type="entry name" value="P-loop containing nucleoside triphosphate hydrolases"/>
    <property type="match status" value="1"/>
</dbReference>
<dbReference type="Pfam" id="PF13087">
    <property type="entry name" value="AAA_12"/>
    <property type="match status" value="1"/>
</dbReference>
<dbReference type="PANTHER" id="PTHR43788">
    <property type="entry name" value="DNA2/NAM7 HELICASE FAMILY MEMBER"/>
    <property type="match status" value="1"/>
</dbReference>
<keyword evidence="2" id="KW-0547">Nucleotide-binding</keyword>
<dbReference type="PANTHER" id="PTHR43788:SF8">
    <property type="entry name" value="DNA-BINDING PROTEIN SMUBP-2"/>
    <property type="match status" value="1"/>
</dbReference>
<proteinExistence type="inferred from homology"/>
<protein>
    <submittedName>
        <fullName evidence="8">DUF2075 domain-containing protein</fullName>
    </submittedName>
</protein>
<evidence type="ECO:0000313" key="9">
    <source>
        <dbReference type="Proteomes" id="UP000295668"/>
    </source>
</evidence>
<feature type="coiled-coil region" evidence="6">
    <location>
        <begin position="281"/>
        <end position="308"/>
    </location>
</feature>
<keyword evidence="3" id="KW-0378">Hydrolase</keyword>
<dbReference type="EMBL" id="SJCY01000001">
    <property type="protein sequence ID" value="TDG37947.1"/>
    <property type="molecule type" value="Genomic_DNA"/>
</dbReference>
<evidence type="ECO:0000256" key="4">
    <source>
        <dbReference type="ARBA" id="ARBA00022806"/>
    </source>
</evidence>
<evidence type="ECO:0000256" key="6">
    <source>
        <dbReference type="SAM" id="Coils"/>
    </source>
</evidence>
<keyword evidence="5" id="KW-0067">ATP-binding</keyword>
<gene>
    <name evidence="8" type="ORF">EZJ43_02330</name>
</gene>
<feature type="domain" description="Helicase ATP-binding" evidence="7">
    <location>
        <begin position="175"/>
        <end position="430"/>
    </location>
</feature>
<evidence type="ECO:0000313" key="8">
    <source>
        <dbReference type="EMBL" id="TDG37947.1"/>
    </source>
</evidence>
<dbReference type="Gene3D" id="3.40.50.300">
    <property type="entry name" value="P-loop containing nucleotide triphosphate hydrolases"/>
    <property type="match status" value="2"/>
</dbReference>
<keyword evidence="9" id="KW-1185">Reference proteome</keyword>
<keyword evidence="6" id="KW-0175">Coiled coil</keyword>
<dbReference type="InterPro" id="IPR050534">
    <property type="entry name" value="Coronavir_polyprotein_1ab"/>
</dbReference>
<dbReference type="FunFam" id="3.40.50.300:FF:000326">
    <property type="entry name" value="P-loop containing nucleoside triphosphate hydrolase"/>
    <property type="match status" value="1"/>
</dbReference>
<reference evidence="8 9" key="1">
    <citation type="submission" date="2019-02" db="EMBL/GenBank/DDBJ databases">
        <title>Pedobacter sp. nov., a novel speices isolated from soil of pinguins habitat in Antarcitica.</title>
        <authorList>
            <person name="He R.-H."/>
        </authorList>
    </citation>
    <scope>NUCLEOTIDE SEQUENCE [LARGE SCALE GENOMIC DNA]</scope>
    <source>
        <strain evidence="8 9">E01020</strain>
    </source>
</reference>
<keyword evidence="4" id="KW-0347">Helicase</keyword>
<dbReference type="GO" id="GO:0043139">
    <property type="term" value="F:5'-3' DNA helicase activity"/>
    <property type="evidence" value="ECO:0007669"/>
    <property type="project" value="TreeGrafter"/>
</dbReference>
<dbReference type="GO" id="GO:0016787">
    <property type="term" value="F:hydrolase activity"/>
    <property type="evidence" value="ECO:0007669"/>
    <property type="project" value="UniProtKB-KW"/>
</dbReference>
<dbReference type="InterPro" id="IPR014001">
    <property type="entry name" value="Helicase_ATP-bd"/>
</dbReference>
<dbReference type="InterPro" id="IPR047187">
    <property type="entry name" value="SF1_C_Upf1"/>
</dbReference>
<dbReference type="RefSeq" id="WP_133261042.1">
    <property type="nucleotide sequence ID" value="NZ_SJCY01000001.1"/>
</dbReference>
<evidence type="ECO:0000259" key="7">
    <source>
        <dbReference type="SMART" id="SM00487"/>
    </source>
</evidence>
<dbReference type="InterPro" id="IPR041679">
    <property type="entry name" value="DNA2/NAM7-like_C"/>
</dbReference>
<name>A0A4R5MPZ4_9SPHI</name>
<organism evidence="8 9">
    <name type="scientific">Pedobacter changchengzhani</name>
    <dbReference type="NCBI Taxonomy" id="2529274"/>
    <lineage>
        <taxon>Bacteria</taxon>
        <taxon>Pseudomonadati</taxon>
        <taxon>Bacteroidota</taxon>
        <taxon>Sphingobacteriia</taxon>
        <taxon>Sphingobacteriales</taxon>
        <taxon>Sphingobacteriaceae</taxon>
        <taxon>Pedobacter</taxon>
    </lineage>
</organism>
<dbReference type="AlphaFoldDB" id="A0A4R5MPZ4"/>
<dbReference type="GO" id="GO:0005694">
    <property type="term" value="C:chromosome"/>
    <property type="evidence" value="ECO:0007669"/>
    <property type="project" value="UniProtKB-ARBA"/>
</dbReference>
<dbReference type="Gene3D" id="2.40.30.270">
    <property type="match status" value="1"/>
</dbReference>
<evidence type="ECO:0000256" key="3">
    <source>
        <dbReference type="ARBA" id="ARBA00022801"/>
    </source>
</evidence>
<dbReference type="Pfam" id="PF13086">
    <property type="entry name" value="AAA_11"/>
    <property type="match status" value="1"/>
</dbReference>
<evidence type="ECO:0000256" key="1">
    <source>
        <dbReference type="ARBA" id="ARBA00007913"/>
    </source>
</evidence>
<dbReference type="Proteomes" id="UP000295668">
    <property type="component" value="Unassembled WGS sequence"/>
</dbReference>
<dbReference type="InterPro" id="IPR041677">
    <property type="entry name" value="DNA2/NAM7_AAA_11"/>
</dbReference>